<keyword evidence="3" id="KW-1185">Reference proteome</keyword>
<protein>
    <recommendedName>
        <fullName evidence="4">60S ribosomal protein L13a</fullName>
    </recommendedName>
</protein>
<dbReference type="Proteomes" id="UP000016665">
    <property type="component" value="Unplaced"/>
</dbReference>
<accession>A0A803VIE3</accession>
<evidence type="ECO:0000256" key="1">
    <source>
        <dbReference type="SAM" id="MobiDB-lite"/>
    </source>
</evidence>
<evidence type="ECO:0000313" key="2">
    <source>
        <dbReference type="Ensembl" id="ENSFALP00000022499.1"/>
    </source>
</evidence>
<dbReference type="Ensembl" id="ENSFALT00000034558.1">
    <property type="protein sequence ID" value="ENSFALP00000022499.1"/>
    <property type="gene ID" value="ENSFALG00000024537.1"/>
</dbReference>
<evidence type="ECO:0000313" key="3">
    <source>
        <dbReference type="Proteomes" id="UP000016665"/>
    </source>
</evidence>
<name>A0A803VIE3_FICAL</name>
<evidence type="ECO:0008006" key="4">
    <source>
        <dbReference type="Google" id="ProtNLM"/>
    </source>
</evidence>
<feature type="compositionally biased region" description="Basic residues" evidence="1">
    <location>
        <begin position="89"/>
        <end position="104"/>
    </location>
</feature>
<dbReference type="Gene3D" id="6.10.250.3250">
    <property type="match status" value="1"/>
</dbReference>
<proteinExistence type="predicted"/>
<feature type="region of interest" description="Disordered" evidence="1">
    <location>
        <begin position="88"/>
        <end position="149"/>
    </location>
</feature>
<dbReference type="AlphaFoldDB" id="A0A803VIE3"/>
<reference evidence="2" key="1">
    <citation type="submission" date="2025-08" db="UniProtKB">
        <authorList>
            <consortium name="Ensembl"/>
        </authorList>
    </citation>
    <scope>IDENTIFICATION</scope>
</reference>
<dbReference type="GeneTree" id="ENSGT01040000244752"/>
<sequence>ASTSPGTSTATTPSRIFWRTVRGETGILLEIPPKPLEFSPIPGFCGIFWGGFGLALSSQFAQFAVLGRLAHEVGWKYRDVTEALEEKRKAKAKLRYSRKRKMMVRKAENIPKSTPKKKGRGSKSTLKKGRKKRKPDSPTSGAGRLQNPE</sequence>
<feature type="compositionally biased region" description="Basic residues" evidence="1">
    <location>
        <begin position="114"/>
        <end position="134"/>
    </location>
</feature>
<organism evidence="2 3">
    <name type="scientific">Ficedula albicollis</name>
    <name type="common">Collared flycatcher</name>
    <name type="synonym">Muscicapa albicollis</name>
    <dbReference type="NCBI Taxonomy" id="59894"/>
    <lineage>
        <taxon>Eukaryota</taxon>
        <taxon>Metazoa</taxon>
        <taxon>Chordata</taxon>
        <taxon>Craniata</taxon>
        <taxon>Vertebrata</taxon>
        <taxon>Euteleostomi</taxon>
        <taxon>Archelosauria</taxon>
        <taxon>Archosauria</taxon>
        <taxon>Dinosauria</taxon>
        <taxon>Saurischia</taxon>
        <taxon>Theropoda</taxon>
        <taxon>Coelurosauria</taxon>
        <taxon>Aves</taxon>
        <taxon>Neognathae</taxon>
        <taxon>Neoaves</taxon>
        <taxon>Telluraves</taxon>
        <taxon>Australaves</taxon>
        <taxon>Passeriformes</taxon>
        <taxon>Muscicapidae</taxon>
        <taxon>Ficedula</taxon>
    </lineage>
</organism>
<reference evidence="2" key="2">
    <citation type="submission" date="2025-09" db="UniProtKB">
        <authorList>
            <consortium name="Ensembl"/>
        </authorList>
    </citation>
    <scope>IDENTIFICATION</scope>
</reference>